<comment type="caution">
    <text evidence="1">The sequence shown here is derived from an EMBL/GenBank/DDBJ whole genome shotgun (WGS) entry which is preliminary data.</text>
</comment>
<evidence type="ECO:0000313" key="2">
    <source>
        <dbReference type="Proteomes" id="UP000269154"/>
    </source>
</evidence>
<evidence type="ECO:0000313" key="1">
    <source>
        <dbReference type="EMBL" id="RQH22481.1"/>
    </source>
</evidence>
<dbReference type="EMBL" id="RCBY01000363">
    <property type="protein sequence ID" value="RQH22481.1"/>
    <property type="molecule type" value="Genomic_DNA"/>
</dbReference>
<sequence length="67" mass="7756">MRYQIAQDRFLINKLSITDLSIALQEKDQANEITFNRFGTTGRAIIEFAELTLFDFTYKSAHNALKI</sequence>
<proteinExistence type="predicted"/>
<dbReference type="AlphaFoldDB" id="A0A3N6R6A0"/>
<reference evidence="1 2" key="1">
    <citation type="journal article" date="2018" name="ACS Chem. Biol.">
        <title>Ketoreductase domain dysfunction expands chemodiversity: malyngamide biosynthesis in the cyanobacterium Okeania hirsuta.</title>
        <authorList>
            <person name="Moss N.A."/>
            <person name="Leao T."/>
            <person name="Rankin M."/>
            <person name="McCullough T.M."/>
            <person name="Qu P."/>
            <person name="Korobeynikov A."/>
            <person name="Smith J.L."/>
            <person name="Gerwick L."/>
            <person name="Gerwick W.H."/>
        </authorList>
    </citation>
    <scope>NUCLEOTIDE SEQUENCE [LARGE SCALE GENOMIC DNA]</scope>
    <source>
        <strain evidence="1 2">PAB10Feb10-1</strain>
    </source>
</reference>
<keyword evidence="2" id="KW-1185">Reference proteome</keyword>
<name>A0A3N6R6A0_9CYAN</name>
<organism evidence="1 2">
    <name type="scientific">Okeania hirsuta</name>
    <dbReference type="NCBI Taxonomy" id="1458930"/>
    <lineage>
        <taxon>Bacteria</taxon>
        <taxon>Bacillati</taxon>
        <taxon>Cyanobacteriota</taxon>
        <taxon>Cyanophyceae</taxon>
        <taxon>Oscillatoriophycideae</taxon>
        <taxon>Oscillatoriales</taxon>
        <taxon>Microcoleaceae</taxon>
        <taxon>Okeania</taxon>
    </lineage>
</organism>
<dbReference type="Proteomes" id="UP000269154">
    <property type="component" value="Unassembled WGS sequence"/>
</dbReference>
<gene>
    <name evidence="1" type="ORF">D5R40_30915</name>
</gene>
<accession>A0A3N6R6A0</accession>
<protein>
    <submittedName>
        <fullName evidence="1">Uncharacterized protein</fullName>
    </submittedName>
</protein>